<dbReference type="Proteomes" id="UP000515160">
    <property type="component" value="Chromosome 2L"/>
</dbReference>
<dbReference type="GO" id="GO:0006281">
    <property type="term" value="P:DNA repair"/>
    <property type="evidence" value="ECO:0007669"/>
    <property type="project" value="TreeGrafter"/>
</dbReference>
<dbReference type="AlphaFoldDB" id="A0A6P8WNQ3"/>
<dbReference type="PANTHER" id="PTHR28594:SF1">
    <property type="entry name" value="ATR-INTERACTING PROTEIN"/>
    <property type="match status" value="1"/>
</dbReference>
<accession>A0A6P8WNQ3</accession>
<dbReference type="PANTHER" id="PTHR28594">
    <property type="entry name" value="ATR-INTERACTING PROTEIN"/>
    <property type="match status" value="1"/>
</dbReference>
<gene>
    <name evidence="4" type="primary">LOC117565808</name>
</gene>
<reference evidence="4" key="1">
    <citation type="submission" date="2025-08" db="UniProtKB">
        <authorList>
            <consortium name="RefSeq"/>
        </authorList>
    </citation>
    <scope>IDENTIFICATION</scope>
    <source>
        <strain evidence="4">15112-1751.03</strain>
        <tissue evidence="4">Whole Adult</tissue>
    </source>
</reference>
<proteinExistence type="predicted"/>
<keyword evidence="3" id="KW-1185">Reference proteome</keyword>
<name>A0A6P8WNQ3_DROAB</name>
<feature type="region of interest" description="Disordered" evidence="2">
    <location>
        <begin position="64"/>
        <end position="139"/>
    </location>
</feature>
<dbReference type="GO" id="GO:0000077">
    <property type="term" value="P:DNA damage checkpoint signaling"/>
    <property type="evidence" value="ECO:0007669"/>
    <property type="project" value="InterPro"/>
</dbReference>
<feature type="region of interest" description="Disordered" evidence="2">
    <location>
        <begin position="1"/>
        <end position="28"/>
    </location>
</feature>
<evidence type="ECO:0000256" key="1">
    <source>
        <dbReference type="SAM" id="Coils"/>
    </source>
</evidence>
<evidence type="ECO:0000313" key="3">
    <source>
        <dbReference type="Proteomes" id="UP000515160"/>
    </source>
</evidence>
<feature type="compositionally biased region" description="Polar residues" evidence="2">
    <location>
        <begin position="1"/>
        <end position="11"/>
    </location>
</feature>
<sequence length="838" mass="97460">MAPSMFPTSSAKMARQFRPLLNNSSKRQKLELGVQNSGDLFKSTIAEFWGSDDDDVILLATQQAEENQRQPDSPRQTENEFELRPFVSSTQQPHRKRLSTSRQSPAYQPRHVASTSPEDETIKFSNSSNFRPNKDNPLLPEVQHVQNEPTISNTSHWATSRQVAQERQLKLLMERVDILQKENSKLQKDLLDHKSQTGTKDGEVKLLRYELQQARKLLQMSKMEKIIMAEEAKKDCNRKVADVYKEVIAKNTELTFTNVEFSEYKIRNTNNSFKNQQLTVYDTDECRNILRVENLCITRFNTQFSINAENKLYDFSKETRTQKKQRSFFELELEHLIFLNAELQLQANTDTMAMDRVISSVRGVFKEFLSYAQTLELPKHHLVYPYHHYDLQFDHNTCQRHSLIQTENLYKLERGVLLRRYIATLALICQRHGNLSQTLIKNKSDNSSILQIVIEAINKLSYSSEVLEHFGVIEATGAFLHSLLSNINAVYTHETQLDSLFNLFKQLVFTRPNIWVFQQLSSCMLLCALHDQIMERMCTGTNNNCFVSDRVRSKYRFRPESCLIQVYAGLLELCFCGDIPLNSTHFKLLLSICGNHVRFVYQGFISMPKFIMKMHPFQTFAEYEGPVERLTPKIMVTSSTNSSNNNNTAIPSKIGKPAVEQLVQESNCECYVKLCISVVTLVFQMMYQWTLQVEKSDVSHVGEISQTALHLLILIFREYYLPSIFRDSEETTKHNLSLLCGWWKEHMHILRFQDTHLHFLNQLEELQFMLKPMHHEANHSNPDTDLADWKSIVNKGDMVIDKFDSLQSEFNFNTLYLHKMNDFFNNLKSSAKNNIYKN</sequence>
<dbReference type="RefSeq" id="XP_034100988.1">
    <property type="nucleotide sequence ID" value="XM_034245097.2"/>
</dbReference>
<keyword evidence="1" id="KW-0175">Coiled coil</keyword>
<dbReference type="OrthoDB" id="7668655at2759"/>
<protein>
    <submittedName>
        <fullName evidence="4">ATR-interacting protein mus304</fullName>
    </submittedName>
</protein>
<organism evidence="3 4">
    <name type="scientific">Drosophila albomicans</name>
    <name type="common">Fruit fly</name>
    <dbReference type="NCBI Taxonomy" id="7291"/>
    <lineage>
        <taxon>Eukaryota</taxon>
        <taxon>Metazoa</taxon>
        <taxon>Ecdysozoa</taxon>
        <taxon>Arthropoda</taxon>
        <taxon>Hexapoda</taxon>
        <taxon>Insecta</taxon>
        <taxon>Pterygota</taxon>
        <taxon>Neoptera</taxon>
        <taxon>Endopterygota</taxon>
        <taxon>Diptera</taxon>
        <taxon>Brachycera</taxon>
        <taxon>Muscomorpha</taxon>
        <taxon>Ephydroidea</taxon>
        <taxon>Drosophilidae</taxon>
        <taxon>Drosophila</taxon>
    </lineage>
</organism>
<dbReference type="GeneID" id="117565808"/>
<feature type="coiled-coil region" evidence="1">
    <location>
        <begin position="162"/>
        <end position="196"/>
    </location>
</feature>
<evidence type="ECO:0000256" key="2">
    <source>
        <dbReference type="SAM" id="MobiDB-lite"/>
    </source>
</evidence>
<dbReference type="InterPro" id="IPR033349">
    <property type="entry name" value="ATRIP"/>
</dbReference>
<evidence type="ECO:0000313" key="4">
    <source>
        <dbReference type="RefSeq" id="XP_034100988.1"/>
    </source>
</evidence>
<feature type="compositionally biased region" description="Polar residues" evidence="2">
    <location>
        <begin position="64"/>
        <end position="74"/>
    </location>
</feature>